<gene>
    <name evidence="1" type="ORF">BYL167_LOCUS47144</name>
    <name evidence="2" type="ORF">SMN809_LOCUS52332</name>
</gene>
<dbReference type="EMBL" id="CAJOBH010134971">
    <property type="protein sequence ID" value="CAF4776996.1"/>
    <property type="molecule type" value="Genomic_DNA"/>
</dbReference>
<organism evidence="1 3">
    <name type="scientific">Rotaria magnacalcarata</name>
    <dbReference type="NCBI Taxonomy" id="392030"/>
    <lineage>
        <taxon>Eukaryota</taxon>
        <taxon>Metazoa</taxon>
        <taxon>Spiralia</taxon>
        <taxon>Gnathifera</taxon>
        <taxon>Rotifera</taxon>
        <taxon>Eurotatoria</taxon>
        <taxon>Bdelloidea</taxon>
        <taxon>Philodinida</taxon>
        <taxon>Philodinidae</taxon>
        <taxon>Rotaria</taxon>
    </lineage>
</organism>
<name>A0A8S3B6L6_9BILA</name>
<evidence type="ECO:0000313" key="2">
    <source>
        <dbReference type="EMBL" id="CAF4913298.1"/>
    </source>
</evidence>
<dbReference type="AlphaFoldDB" id="A0A8S3B6L6"/>
<evidence type="ECO:0000313" key="1">
    <source>
        <dbReference type="EMBL" id="CAF4776996.1"/>
    </source>
</evidence>
<accession>A0A8S3B6L6</accession>
<reference evidence="1" key="1">
    <citation type="submission" date="2021-02" db="EMBL/GenBank/DDBJ databases">
        <authorList>
            <person name="Nowell W R."/>
        </authorList>
    </citation>
    <scope>NUCLEOTIDE SEQUENCE</scope>
</reference>
<comment type="caution">
    <text evidence="1">The sequence shown here is derived from an EMBL/GenBank/DDBJ whole genome shotgun (WGS) entry which is preliminary data.</text>
</comment>
<dbReference type="Proteomes" id="UP000676336">
    <property type="component" value="Unassembled WGS sequence"/>
</dbReference>
<proteinExistence type="predicted"/>
<dbReference type="EMBL" id="CAJOBI010177508">
    <property type="protein sequence ID" value="CAF4913298.1"/>
    <property type="molecule type" value="Genomic_DNA"/>
</dbReference>
<dbReference type="Proteomes" id="UP000681967">
    <property type="component" value="Unassembled WGS sequence"/>
</dbReference>
<evidence type="ECO:0000313" key="3">
    <source>
        <dbReference type="Proteomes" id="UP000681967"/>
    </source>
</evidence>
<sequence length="120" mass="13946">MSSMNSEQTVQTEVELRKKNQQATYYSNVMSNSLHKTIIEQFAEAVSGHQTNQLDSFLEEAQDYYGRENSTQWKILEFIQDDPDSNTMQTRIIHGDKTYKTSYTFSSPGKIHRIDTIIEQ</sequence>
<protein>
    <submittedName>
        <fullName evidence="1">Uncharacterized protein</fullName>
    </submittedName>
</protein>